<reference evidence="1" key="1">
    <citation type="submission" date="2021-08" db="EMBL/GenBank/DDBJ databases">
        <title>Global Aspergillus fumigatus from environmental and clinical sources.</title>
        <authorList>
            <person name="Barber A."/>
            <person name="Sae-Ong T."/>
        </authorList>
    </citation>
    <scope>NUCLEOTIDE SEQUENCE</scope>
    <source>
        <strain evidence="1">NRZ-2016-071</strain>
    </source>
</reference>
<accession>A0A9P8SV96</accession>
<name>A0A9P8SV96_ASPFM</name>
<gene>
    <name evidence="1" type="ORF">KXV57_005230</name>
</gene>
<sequence length="456" mass="51766">MASSPRTPHSHFPLKRQSTQHIFSCYACSYYPTSFFIAYMSRICKAMADNGEGSSRPPIWHSRVPEAQPPRIPFPYINPPPEPRPEDVLPDIFEQRPDIYPGSAWRGWRLRAPFGLKHNLPQYEMNKQCTHGIMVRRFVDDRILCPNCARQPLLGWLLLCVEDLDQPNGPGLSRGISRAMINGHYTFRERTIVRQQRAIVLQHMEQEYGLAAAPFSHIEVIQGIEPGDEVDDNGNDGLPTERMEGIRQENQVESMPCLEQPSRQPRPPCRFWCCYHCMDHIPERASIHLDGFFKNPCTAITLPWELSNKRVSDARVVRNLDNHYKQREHFFGLPTPPYTLSESMSLAIMQPRLMRLCAIASRTDLRSLCDPLKVKEYSSAGLIPGVSDSDSGSAHSFLSGGSRGILIAYAKENAVEPAEVRSTHERESDLDVEVGDDDYGLESLFRSTTLDNCDLN</sequence>
<proteinExistence type="predicted"/>
<evidence type="ECO:0000313" key="1">
    <source>
        <dbReference type="EMBL" id="KAH1906792.1"/>
    </source>
</evidence>
<dbReference type="EMBL" id="JAIBSC010000034">
    <property type="protein sequence ID" value="KAH1906792.1"/>
    <property type="molecule type" value="Genomic_DNA"/>
</dbReference>
<organism evidence="1 2">
    <name type="scientific">Aspergillus fumigatus</name>
    <name type="common">Neosartorya fumigata</name>
    <dbReference type="NCBI Taxonomy" id="746128"/>
    <lineage>
        <taxon>Eukaryota</taxon>
        <taxon>Fungi</taxon>
        <taxon>Dikarya</taxon>
        <taxon>Ascomycota</taxon>
        <taxon>Pezizomycotina</taxon>
        <taxon>Eurotiomycetes</taxon>
        <taxon>Eurotiomycetidae</taxon>
        <taxon>Eurotiales</taxon>
        <taxon>Aspergillaceae</taxon>
        <taxon>Aspergillus</taxon>
        <taxon>Aspergillus subgen. Fumigati</taxon>
    </lineage>
</organism>
<dbReference type="AlphaFoldDB" id="A0A9P8SV96"/>
<evidence type="ECO:0000313" key="2">
    <source>
        <dbReference type="Proteomes" id="UP000813423"/>
    </source>
</evidence>
<comment type="caution">
    <text evidence="1">The sequence shown here is derived from an EMBL/GenBank/DDBJ whole genome shotgun (WGS) entry which is preliminary data.</text>
</comment>
<dbReference type="Proteomes" id="UP000813423">
    <property type="component" value="Unassembled WGS sequence"/>
</dbReference>
<protein>
    <submittedName>
        <fullName evidence="1">Uncharacterized protein</fullName>
    </submittedName>
</protein>